<gene>
    <name evidence="2" type="ORF">SAMN06296036_12594</name>
</gene>
<name>A0A1Y6CKV3_9BACT</name>
<dbReference type="SUPFAM" id="SSF49777">
    <property type="entry name" value="PEBP-like"/>
    <property type="match status" value="1"/>
</dbReference>
<feature type="region of interest" description="Disordered" evidence="1">
    <location>
        <begin position="25"/>
        <end position="83"/>
    </location>
</feature>
<evidence type="ECO:0000256" key="1">
    <source>
        <dbReference type="SAM" id="MobiDB-lite"/>
    </source>
</evidence>
<dbReference type="Gene3D" id="2.60.40.10">
    <property type="entry name" value="Immunoglobulins"/>
    <property type="match status" value="4"/>
</dbReference>
<reference evidence="3" key="1">
    <citation type="submission" date="2017-04" db="EMBL/GenBank/DDBJ databases">
        <authorList>
            <person name="Varghese N."/>
            <person name="Submissions S."/>
        </authorList>
    </citation>
    <scope>NUCLEOTIDE SEQUENCE [LARGE SCALE GENOMIC DNA]</scope>
    <source>
        <strain evidence="3">RKEM611</strain>
    </source>
</reference>
<keyword evidence="3" id="KW-1185">Reference proteome</keyword>
<evidence type="ECO:0000313" key="2">
    <source>
        <dbReference type="EMBL" id="SMF70124.1"/>
    </source>
</evidence>
<dbReference type="STRING" id="1513793.SAMN06296036_12594"/>
<protein>
    <submittedName>
        <fullName evidence="2">Uncharacterized conserved protein, phosphatidylethanolamine-binding protein (PEBP) family</fullName>
    </submittedName>
</protein>
<evidence type="ECO:0000313" key="3">
    <source>
        <dbReference type="Proteomes" id="UP000192907"/>
    </source>
</evidence>
<organism evidence="2 3">
    <name type="scientific">Pseudobacteriovorax antillogorgiicola</name>
    <dbReference type="NCBI Taxonomy" id="1513793"/>
    <lineage>
        <taxon>Bacteria</taxon>
        <taxon>Pseudomonadati</taxon>
        <taxon>Bdellovibrionota</taxon>
        <taxon>Oligoflexia</taxon>
        <taxon>Oligoflexales</taxon>
        <taxon>Pseudobacteriovoracaceae</taxon>
        <taxon>Pseudobacteriovorax</taxon>
    </lineage>
</organism>
<dbReference type="RefSeq" id="WP_132324137.1">
    <property type="nucleotide sequence ID" value="NZ_FWZT01000025.1"/>
</dbReference>
<feature type="compositionally biased region" description="Pro residues" evidence="1">
    <location>
        <begin position="69"/>
        <end position="83"/>
    </location>
</feature>
<dbReference type="SUPFAM" id="SSF49313">
    <property type="entry name" value="Cadherin-like"/>
    <property type="match status" value="1"/>
</dbReference>
<proteinExistence type="predicted"/>
<dbReference type="InterPro" id="IPR008914">
    <property type="entry name" value="PEBP"/>
</dbReference>
<dbReference type="Pfam" id="PF01161">
    <property type="entry name" value="PBP"/>
    <property type="match status" value="1"/>
</dbReference>
<dbReference type="EMBL" id="FWZT01000025">
    <property type="protein sequence ID" value="SMF70124.1"/>
    <property type="molecule type" value="Genomic_DNA"/>
</dbReference>
<dbReference type="Gene3D" id="3.90.280.10">
    <property type="entry name" value="PEBP-like"/>
    <property type="match status" value="1"/>
</dbReference>
<sequence length="1210" mass="126736">MKFDKKYLSTFIALGLVGQLVACQKKAGEEETDEESPKTEEQQTSSEIQTPEPDQVSEEQQADFTPEAVEPPPPVVEPLPPPPPVVIPDAPMSFALQSPSSSISNQGTIKLRFSDLTGSEEISIYSDAACTESLATAVANSDVFDVEVGLSTEKIYSLYATFSIDGVRSACSGVSVDYTYDATISEISGISFVGLTGSIGSDRTPTLRVDGVGDGDTVFLYKNSNCLVSGQVGFGIASGNSIDITLSSAALPSDSAYNFHARSEDNAGNVSSCTSFSLGYQLDTSAPDAPSSVTLTDPGTSLGLDTTPTFSVAGVNVGDTLLLYNDAACMNEYASTTVTTNPMSIDSSNISSDGTYQFYSAAIDAAGNKSDCSTSFASYTLDVSKPSLNTVTLTSGGGKNVAGIDGKAILTFQASEQLSSTTVTIHGRSVTANNISGNTWQAVYTFLGSDPSGSIGFTIDYEDQAANAGNQVTATTDGSMLNYDSTNYSPTFSVSSQVVAEGAPINLDINDTNSGNDTDNNGTAIAYTCYYDMVADGEVSNTNPCSAITGMSFGTSDGILQWAPDYDAAGVYELKVVGTDSVLDGEAIFTLTVNNTNRPPSLPSYSQRSLYDNDNYSFDVSDASTGNDLDVDGDTIAYSCYYDELLDGVVADSNLCSEIAGLNFNETQGLFSWAVKASNAGTYEFRITGSDSDLTGDSVFEINVVIDISKQPQLSVIGSNTTSYFSSLSDNNQVSMNGTLLGTYQAGDTFTLTTSAGDLMECTGGCFAVTPVEGTAAWTTRTYASTLLSTYMGRYDTAKIVVAAFDQAAYVEIKQDGVTHATGTIPAGTIQEFTNIVHNVGALWIESDQDIAAYVSTKASGDSEYDRDGRVITAAAKTSLAFVSGGGGTPAAVSTTEDDTVVAAYRNDGTNFSDTIDIKDILTVTHTTAKQSSEASAIAVYSSKPTVTTQHADGDGTNASPSLPKSMLSTHFVAPIEGDYASFASFEQGEVFVVDSTNTVVTRIQMTRSGSASELAPYAATYNISSIAVGTRFMCTSPCLGIYEPRSNDDETLMTGTNNSSFLLSSTDFVAGGSLPAASMGNQGSCSGTNNFPNLTWANASWGTKSLAIIVEDQDNNNVHLNLVDVDPSLGSLGTLIADAGSVTFPSGLAGENSFSVVGWTGFCDNHTYSFKVYAMSINIGSAVNDMTRAAFEASYGSQIIDSYELQGTP</sequence>
<dbReference type="InterPro" id="IPR013783">
    <property type="entry name" value="Ig-like_fold"/>
</dbReference>
<accession>A0A1Y6CKV3</accession>
<dbReference type="InterPro" id="IPR015919">
    <property type="entry name" value="Cadherin-like_sf"/>
</dbReference>
<dbReference type="GO" id="GO:0005509">
    <property type="term" value="F:calcium ion binding"/>
    <property type="evidence" value="ECO:0007669"/>
    <property type="project" value="InterPro"/>
</dbReference>
<dbReference type="GO" id="GO:0016020">
    <property type="term" value="C:membrane"/>
    <property type="evidence" value="ECO:0007669"/>
    <property type="project" value="InterPro"/>
</dbReference>
<dbReference type="AlphaFoldDB" id="A0A1Y6CKV3"/>
<dbReference type="OrthoDB" id="9773411at2"/>
<dbReference type="Pfam" id="PF05345">
    <property type="entry name" value="He_PIG"/>
    <property type="match status" value="2"/>
</dbReference>
<dbReference type="InterPro" id="IPR036610">
    <property type="entry name" value="PEBP-like_sf"/>
</dbReference>
<dbReference type="Proteomes" id="UP000192907">
    <property type="component" value="Unassembled WGS sequence"/>
</dbReference>